<evidence type="ECO:0000256" key="4">
    <source>
        <dbReference type="ARBA" id="ARBA00022840"/>
    </source>
</evidence>
<feature type="domain" description="ABC transporter" evidence="8">
    <location>
        <begin position="329"/>
        <end position="558"/>
    </location>
</feature>
<dbReference type="Gene3D" id="3.40.50.300">
    <property type="entry name" value="P-loop containing nucleotide triphosphate hydrolases"/>
    <property type="match status" value="1"/>
</dbReference>
<dbReference type="GO" id="GO:0034040">
    <property type="term" value="F:ATPase-coupled lipid transmembrane transporter activity"/>
    <property type="evidence" value="ECO:0007669"/>
    <property type="project" value="TreeGrafter"/>
</dbReference>
<protein>
    <submittedName>
        <fullName evidence="10">ATP-binding cassette, subfamily B</fullName>
    </submittedName>
</protein>
<proteinExistence type="predicted"/>
<dbReference type="SUPFAM" id="SSF52540">
    <property type="entry name" value="P-loop containing nucleoside triphosphate hydrolases"/>
    <property type="match status" value="1"/>
</dbReference>
<dbReference type="PROSITE" id="PS50893">
    <property type="entry name" value="ABC_TRANSPORTER_2"/>
    <property type="match status" value="1"/>
</dbReference>
<dbReference type="InterPro" id="IPR036640">
    <property type="entry name" value="ABC1_TM_sf"/>
</dbReference>
<name>A0A1G7XY54_ANETH</name>
<comment type="subcellular location">
    <subcellularLocation>
        <location evidence="1">Cell membrane</location>
        <topology evidence="1">Multi-pass membrane protein</topology>
    </subcellularLocation>
</comment>
<dbReference type="SUPFAM" id="SSF90123">
    <property type="entry name" value="ABC transporter transmembrane region"/>
    <property type="match status" value="1"/>
</dbReference>
<evidence type="ECO:0000256" key="7">
    <source>
        <dbReference type="SAM" id="Phobius"/>
    </source>
</evidence>
<dbReference type="OrthoDB" id="9762778at2"/>
<dbReference type="InterPro" id="IPR039421">
    <property type="entry name" value="Type_1_exporter"/>
</dbReference>
<feature type="transmembrane region" description="Helical" evidence="7">
    <location>
        <begin position="52"/>
        <end position="72"/>
    </location>
</feature>
<evidence type="ECO:0000256" key="6">
    <source>
        <dbReference type="ARBA" id="ARBA00023136"/>
    </source>
</evidence>
<dbReference type="RefSeq" id="WP_057898748.1">
    <property type="nucleotide sequence ID" value="NZ_FNDE01000005.1"/>
</dbReference>
<dbReference type="Pfam" id="PF00005">
    <property type="entry name" value="ABC_tran"/>
    <property type="match status" value="1"/>
</dbReference>
<evidence type="ECO:0000256" key="1">
    <source>
        <dbReference type="ARBA" id="ARBA00004651"/>
    </source>
</evidence>
<feature type="domain" description="ABC transmembrane type-1" evidence="9">
    <location>
        <begin position="17"/>
        <end position="298"/>
    </location>
</feature>
<dbReference type="EMBL" id="FNDE01000005">
    <property type="protein sequence ID" value="SDG89098.1"/>
    <property type="molecule type" value="Genomic_DNA"/>
</dbReference>
<dbReference type="InterPro" id="IPR011527">
    <property type="entry name" value="ABC1_TM_dom"/>
</dbReference>
<feature type="transmembrane region" description="Helical" evidence="7">
    <location>
        <begin position="147"/>
        <end position="170"/>
    </location>
</feature>
<keyword evidence="2 7" id="KW-0812">Transmembrane</keyword>
<accession>A0A1G7XY54</accession>
<keyword evidence="5 7" id="KW-1133">Transmembrane helix</keyword>
<dbReference type="GO" id="GO:0140359">
    <property type="term" value="F:ABC-type transporter activity"/>
    <property type="evidence" value="ECO:0007669"/>
    <property type="project" value="InterPro"/>
</dbReference>
<evidence type="ECO:0000256" key="5">
    <source>
        <dbReference type="ARBA" id="ARBA00022989"/>
    </source>
</evidence>
<gene>
    <name evidence="10" type="ORF">SAMN04489735_100515</name>
</gene>
<evidence type="ECO:0000259" key="9">
    <source>
        <dbReference type="PROSITE" id="PS50929"/>
    </source>
</evidence>
<dbReference type="GO" id="GO:0005886">
    <property type="term" value="C:plasma membrane"/>
    <property type="evidence" value="ECO:0007669"/>
    <property type="project" value="UniProtKB-SubCell"/>
</dbReference>
<dbReference type="Proteomes" id="UP000198956">
    <property type="component" value="Unassembled WGS sequence"/>
</dbReference>
<dbReference type="GO" id="GO:0016887">
    <property type="term" value="F:ATP hydrolysis activity"/>
    <property type="evidence" value="ECO:0007669"/>
    <property type="project" value="InterPro"/>
</dbReference>
<dbReference type="Pfam" id="PF00664">
    <property type="entry name" value="ABC_membrane"/>
    <property type="match status" value="1"/>
</dbReference>
<evidence type="ECO:0000313" key="10">
    <source>
        <dbReference type="EMBL" id="SDG89098.1"/>
    </source>
</evidence>
<keyword evidence="6 7" id="KW-0472">Membrane</keyword>
<evidence type="ECO:0000259" key="8">
    <source>
        <dbReference type="PROSITE" id="PS50893"/>
    </source>
</evidence>
<evidence type="ECO:0000256" key="3">
    <source>
        <dbReference type="ARBA" id="ARBA00022741"/>
    </source>
</evidence>
<dbReference type="Gene3D" id="1.20.1560.10">
    <property type="entry name" value="ABC transporter type 1, transmembrane domain"/>
    <property type="match status" value="1"/>
</dbReference>
<evidence type="ECO:0000313" key="11">
    <source>
        <dbReference type="Proteomes" id="UP000198956"/>
    </source>
</evidence>
<feature type="transmembrane region" description="Helical" evidence="7">
    <location>
        <begin position="12"/>
        <end position="32"/>
    </location>
</feature>
<keyword evidence="3" id="KW-0547">Nucleotide-binding</keyword>
<dbReference type="InterPro" id="IPR003593">
    <property type="entry name" value="AAA+_ATPase"/>
</dbReference>
<organism evidence="10 11">
    <name type="scientific">Aneurinibacillus thermoaerophilus</name>
    <dbReference type="NCBI Taxonomy" id="143495"/>
    <lineage>
        <taxon>Bacteria</taxon>
        <taxon>Bacillati</taxon>
        <taxon>Bacillota</taxon>
        <taxon>Bacilli</taxon>
        <taxon>Bacillales</taxon>
        <taxon>Paenibacillaceae</taxon>
        <taxon>Aneurinibacillus group</taxon>
        <taxon>Aneurinibacillus</taxon>
    </lineage>
</organism>
<keyword evidence="4 10" id="KW-0067">ATP-binding</keyword>
<dbReference type="PROSITE" id="PS50929">
    <property type="entry name" value="ABC_TM1F"/>
    <property type="match status" value="1"/>
</dbReference>
<sequence>MPQKLSAFIVPYWKSLLLMLWLNMIATVLLALQPMIGKFIVDRVFIQRAYPFSLALAWGIGCILLMYVFFLATKYYHLRVHLHMAANIRGALYERLLSTTLCAFSKKRAGDAISRLNEDAGEAQRMYTDWILQTVIVSLNVVLEVGFLLYLDWSMALCCFLLLPVLLVGLQKFRHLLYMENLQLRKLSAGNQSFLFDTLSSLRFIQAGSLEMWCAEKYRNELQTINRQHMKLTFFSGCAQGIPQLVILLSTIGTVSVLGGKVLAGETTLGALLAFSAYQAKFFSSVQGFAQLYIRFQKGKAAIVRVQELLNLPVQEDGTQVMPEFRSVLEFRRVRFRHEEERDILQEITCSVKKGEKVAIVGPNGAGKSTLADLLARLYTPVSGAIYCDGIDIRTFTRDSWNRRVCLVTHDTPVWHETVVDYLQMGAYSFSQQEIKQALVAVGLWQEIMEMPEGLNSKLGERGRALSTGQKQRLALARAFLRDPDIFIFDEAMCHLDEKMEQDIVSFIRRHLWHKTVLMITHRMQHIGWADRIWFMEDGGLLERVHSSIGGNENAALERRHG</sequence>
<evidence type="ECO:0000256" key="2">
    <source>
        <dbReference type="ARBA" id="ARBA00022692"/>
    </source>
</evidence>
<reference evidence="10 11" key="1">
    <citation type="submission" date="2016-10" db="EMBL/GenBank/DDBJ databases">
        <authorList>
            <person name="de Groot N.N."/>
        </authorList>
    </citation>
    <scope>NUCLEOTIDE SEQUENCE [LARGE SCALE GENOMIC DNA]</scope>
    <source>
        <strain evidence="10 11">L 420-91</strain>
    </source>
</reference>
<dbReference type="InterPro" id="IPR027417">
    <property type="entry name" value="P-loop_NTPase"/>
</dbReference>
<dbReference type="InterPro" id="IPR003439">
    <property type="entry name" value="ABC_transporter-like_ATP-bd"/>
</dbReference>
<dbReference type="PANTHER" id="PTHR24221:SF654">
    <property type="entry name" value="ATP-BINDING CASSETTE SUB-FAMILY B MEMBER 6"/>
    <property type="match status" value="1"/>
</dbReference>
<dbReference type="AlphaFoldDB" id="A0A1G7XY54"/>
<dbReference type="PANTHER" id="PTHR24221">
    <property type="entry name" value="ATP-BINDING CASSETTE SUB-FAMILY B"/>
    <property type="match status" value="1"/>
</dbReference>
<dbReference type="SMART" id="SM00382">
    <property type="entry name" value="AAA"/>
    <property type="match status" value="1"/>
</dbReference>
<dbReference type="CDD" id="cd07346">
    <property type="entry name" value="ABC_6TM_exporters"/>
    <property type="match status" value="1"/>
</dbReference>
<dbReference type="GO" id="GO:0005524">
    <property type="term" value="F:ATP binding"/>
    <property type="evidence" value="ECO:0007669"/>
    <property type="project" value="UniProtKB-KW"/>
</dbReference>